<sequence>MSRLKFRDEGESHNFWQNYTDLMSGFLIVFIIASLAAYSEYKGWVDMFTEAGVEKSNIKDVVVTAEIYKKIKSFEVAKNNLNKRFIKYNSTFKRFECSVPVQFDPNSDVIPEKYKKDLVSAGEELIQTLQVSSEDMKNQIGFTIVIEGRAAKPWNMQSPNVEQQKYAEELSYRRSRNLFHLWQGNGVIAKMEAENCNIFITGSGYGGRFRYTGKDEDKNKTFIIQVTPYIKN</sequence>
<organism evidence="2 3">
    <name type="scientific">Segatella bryantii</name>
    <name type="common">Prevotella bryantii</name>
    <dbReference type="NCBI Taxonomy" id="77095"/>
    <lineage>
        <taxon>Bacteria</taxon>
        <taxon>Pseudomonadati</taxon>
        <taxon>Bacteroidota</taxon>
        <taxon>Bacteroidia</taxon>
        <taxon>Bacteroidales</taxon>
        <taxon>Prevotellaceae</taxon>
        <taxon>Segatella</taxon>
    </lineage>
</organism>
<keyword evidence="1" id="KW-0812">Transmembrane</keyword>
<evidence type="ECO:0000256" key="1">
    <source>
        <dbReference type="SAM" id="Phobius"/>
    </source>
</evidence>
<comment type="caution">
    <text evidence="2">The sequence shown here is derived from an EMBL/GenBank/DDBJ whole genome shotgun (WGS) entry which is preliminary data.</text>
</comment>
<dbReference type="RefSeq" id="WP_094448816.1">
    <property type="nucleotide sequence ID" value="NZ_CAMHCI010000004.1"/>
</dbReference>
<accession>A0ABX4EJ73</accession>
<proteinExistence type="predicted"/>
<gene>
    <name evidence="2" type="ORF">CIK91_10260</name>
</gene>
<evidence type="ECO:0008006" key="4">
    <source>
        <dbReference type="Google" id="ProtNLM"/>
    </source>
</evidence>
<keyword evidence="1" id="KW-0472">Membrane</keyword>
<reference evidence="2 3" key="1">
    <citation type="submission" date="2017-08" db="EMBL/GenBank/DDBJ databases">
        <title>Comparative genomics of non-oral Prevotella species.</title>
        <authorList>
            <person name="Accetto T."/>
            <person name="Nograsek B."/>
            <person name="Avgustin G."/>
        </authorList>
    </citation>
    <scope>NUCLEOTIDE SEQUENCE [LARGE SCALE GENOMIC DNA]</scope>
    <source>
        <strain evidence="2 3">TC1-1</strain>
    </source>
</reference>
<protein>
    <recommendedName>
        <fullName evidence="4">OmpA-like domain-containing protein</fullName>
    </recommendedName>
</protein>
<dbReference type="InterPro" id="IPR036737">
    <property type="entry name" value="OmpA-like_sf"/>
</dbReference>
<evidence type="ECO:0000313" key="2">
    <source>
        <dbReference type="EMBL" id="OYP54190.1"/>
    </source>
</evidence>
<feature type="transmembrane region" description="Helical" evidence="1">
    <location>
        <begin position="20"/>
        <end position="38"/>
    </location>
</feature>
<dbReference type="Gene3D" id="3.30.1330.60">
    <property type="entry name" value="OmpA-like domain"/>
    <property type="match status" value="1"/>
</dbReference>
<keyword evidence="1" id="KW-1133">Transmembrane helix</keyword>
<keyword evidence="3" id="KW-1185">Reference proteome</keyword>
<evidence type="ECO:0000313" key="3">
    <source>
        <dbReference type="Proteomes" id="UP000216189"/>
    </source>
</evidence>
<dbReference type="Proteomes" id="UP000216189">
    <property type="component" value="Unassembled WGS sequence"/>
</dbReference>
<name>A0ABX4EJ73_SEGBR</name>
<dbReference type="EMBL" id="NPJF01000050">
    <property type="protein sequence ID" value="OYP54190.1"/>
    <property type="molecule type" value="Genomic_DNA"/>
</dbReference>